<organism evidence="5 6">
    <name type="scientific">Sporidiobolus salmonicolor</name>
    <name type="common">Yeast-like fungus</name>
    <name type="synonym">Sporobolomyces salmonicolor</name>
    <dbReference type="NCBI Taxonomy" id="5005"/>
    <lineage>
        <taxon>Eukaryota</taxon>
        <taxon>Fungi</taxon>
        <taxon>Dikarya</taxon>
        <taxon>Basidiomycota</taxon>
        <taxon>Pucciniomycotina</taxon>
        <taxon>Microbotryomycetes</taxon>
        <taxon>Sporidiobolales</taxon>
        <taxon>Sporidiobolaceae</taxon>
        <taxon>Sporobolomyces</taxon>
    </lineage>
</organism>
<dbReference type="Gene3D" id="1.20.1270.60">
    <property type="entry name" value="Arfaptin homology (AH) domain/BAR domain"/>
    <property type="match status" value="1"/>
</dbReference>
<dbReference type="SMART" id="SM00233">
    <property type="entry name" value="PH"/>
    <property type="match status" value="1"/>
</dbReference>
<feature type="region of interest" description="Disordered" evidence="3">
    <location>
        <begin position="1"/>
        <end position="30"/>
    </location>
</feature>
<evidence type="ECO:0000256" key="1">
    <source>
        <dbReference type="ARBA" id="ARBA00022553"/>
    </source>
</evidence>
<dbReference type="AlphaFoldDB" id="A0A0D6EUA1"/>
<evidence type="ECO:0000313" key="5">
    <source>
        <dbReference type="EMBL" id="CEQ43170.1"/>
    </source>
</evidence>
<feature type="region of interest" description="Disordered" evidence="3">
    <location>
        <begin position="534"/>
        <end position="554"/>
    </location>
</feature>
<dbReference type="PROSITE" id="PS50003">
    <property type="entry name" value="PH_DOMAIN"/>
    <property type="match status" value="1"/>
</dbReference>
<evidence type="ECO:0000259" key="4">
    <source>
        <dbReference type="PROSITE" id="PS50003"/>
    </source>
</evidence>
<feature type="compositionally biased region" description="Low complexity" evidence="3">
    <location>
        <begin position="626"/>
        <end position="638"/>
    </location>
</feature>
<evidence type="ECO:0000256" key="3">
    <source>
        <dbReference type="SAM" id="MobiDB-lite"/>
    </source>
</evidence>
<keyword evidence="2" id="KW-0175">Coiled coil</keyword>
<dbReference type="InterPro" id="IPR027267">
    <property type="entry name" value="AH/BAR_dom_sf"/>
</dbReference>
<keyword evidence="1" id="KW-0597">Phosphoprotein</keyword>
<dbReference type="OrthoDB" id="5598057at2759"/>
<dbReference type="PANTHER" id="PTHR31941">
    <property type="entry name" value="CYTOSKELETAL SIGNALING PROTEIN SLM1"/>
    <property type="match status" value="1"/>
</dbReference>
<dbReference type="Gene3D" id="2.30.29.30">
    <property type="entry name" value="Pleckstrin-homology domain (PH domain)/Phosphotyrosine-binding domain (PTB)"/>
    <property type="match status" value="1"/>
</dbReference>
<dbReference type="InterPro" id="IPR046868">
    <property type="entry name" value="BAR_4"/>
</dbReference>
<dbReference type="SUPFAM" id="SSF103657">
    <property type="entry name" value="BAR/IMD domain-like"/>
    <property type="match status" value="1"/>
</dbReference>
<accession>A0A0D6EUA1</accession>
<feature type="compositionally biased region" description="Acidic residues" evidence="3">
    <location>
        <begin position="535"/>
        <end position="554"/>
    </location>
</feature>
<sequence length="638" mass="69859">MSSLLHHKSVRVQKPTRGHQASPTTGEVRPDHELIDRLQQWKHVDKSLLHYYKGLADIEHAASKSTQALTETIQVPFHEGHGFLGEGGWQEVLYELRDDTKLLAETHSTFAETIERTVVKELEGVRSELKAHIAAIEKEASTLADEVEKERQVSTHHLTELQTGIDTFENSSVQMLPQKDPYLSHNLVLNQLKKQVLKENDLQLAMIRFQQQQPGFEENIARSIQSATKLYEDARVGHAQELETLHVKIASALQRVEPTAEWNFVSFPFVSRLAPSLSSLALSSLCAELTHVPPRQFTSRPENSLIDPNTPTRSVEAINFPGMNHGSTQPLKEGYLERKKRFTKKYTESYYVLTPSGYLHERRSSNQADTAAPGFSLFLPECSLGAPAKETDRSHKFHVEGNKAVRSSFESKMKNTLRFGGKEIAYTFRARTHAEMVGWWEECDRLSRDTKTATETHPVVVQRDPVAAAVTNIGYAQPDATTAETASIVAAVPGDRVLEGEEAEAAVAPSIKSVTIVAPTTEGLVDGVATHDHVEEDDSEEGGGSSEEEYDSGDELAVARTAPSTPAPLTTFAGNPLDNEEAVAKSMKAETLPAYHGTGVSAPEKAALVNEHKGAPPPILGEPILGANGAAASTSTAI</sequence>
<protein>
    <submittedName>
        <fullName evidence="5">SPOSA6832_05077-mRNA-1:cds</fullName>
    </submittedName>
</protein>
<dbReference type="InterPro" id="IPR043453">
    <property type="entry name" value="Slm1_PH"/>
</dbReference>
<feature type="region of interest" description="Disordered" evidence="3">
    <location>
        <begin position="612"/>
        <end position="638"/>
    </location>
</feature>
<dbReference type="Proteomes" id="UP000243876">
    <property type="component" value="Unassembled WGS sequence"/>
</dbReference>
<keyword evidence="6" id="KW-1185">Reference proteome</keyword>
<gene>
    <name evidence="5" type="primary">SPOSA6832_05077</name>
</gene>
<feature type="non-terminal residue" evidence="5">
    <location>
        <position position="1"/>
    </location>
</feature>
<feature type="domain" description="PH" evidence="4">
    <location>
        <begin position="329"/>
        <end position="448"/>
    </location>
</feature>
<evidence type="ECO:0000256" key="2">
    <source>
        <dbReference type="SAM" id="Coils"/>
    </source>
</evidence>
<dbReference type="Pfam" id="PF20400">
    <property type="entry name" value="BAR_4"/>
    <property type="match status" value="1"/>
</dbReference>
<feature type="compositionally biased region" description="Basic residues" evidence="3">
    <location>
        <begin position="1"/>
        <end position="17"/>
    </location>
</feature>
<dbReference type="SUPFAM" id="SSF50729">
    <property type="entry name" value="PH domain-like"/>
    <property type="match status" value="1"/>
</dbReference>
<evidence type="ECO:0000313" key="6">
    <source>
        <dbReference type="Proteomes" id="UP000243876"/>
    </source>
</evidence>
<dbReference type="CDD" id="cd13311">
    <property type="entry name" value="PH_Slm1"/>
    <property type="match status" value="1"/>
</dbReference>
<dbReference type="InterPro" id="IPR001849">
    <property type="entry name" value="PH_domain"/>
</dbReference>
<proteinExistence type="predicted"/>
<dbReference type="EMBL" id="CENE01000055">
    <property type="protein sequence ID" value="CEQ43170.1"/>
    <property type="molecule type" value="Genomic_DNA"/>
</dbReference>
<reference evidence="6" key="1">
    <citation type="submission" date="2015-02" db="EMBL/GenBank/DDBJ databases">
        <authorList>
            <person name="Gon?alves P."/>
        </authorList>
    </citation>
    <scope>NUCLEOTIDE SEQUENCE [LARGE SCALE GENOMIC DNA]</scope>
</reference>
<dbReference type="PANTHER" id="PTHR31941:SF1">
    <property type="entry name" value="CYTOSKELETAL SIGNALING PROTEIN SLM1"/>
    <property type="match status" value="1"/>
</dbReference>
<dbReference type="InterPro" id="IPR046869">
    <property type="entry name" value="SLM1/RGC1-like_PH"/>
</dbReference>
<dbReference type="InterPro" id="IPR011993">
    <property type="entry name" value="PH-like_dom_sf"/>
</dbReference>
<name>A0A0D6EUA1_SPOSA</name>
<feature type="coiled-coil region" evidence="2">
    <location>
        <begin position="119"/>
        <end position="153"/>
    </location>
</feature>
<dbReference type="Pfam" id="PF20399">
    <property type="entry name" value="PH_20"/>
    <property type="match status" value="1"/>
</dbReference>